<protein>
    <submittedName>
        <fullName evidence="1">Uncharacterized protein</fullName>
    </submittedName>
</protein>
<organism evidence="1 2">
    <name type="scientific">Aspergillus tanneri</name>
    <dbReference type="NCBI Taxonomy" id="1220188"/>
    <lineage>
        <taxon>Eukaryota</taxon>
        <taxon>Fungi</taxon>
        <taxon>Dikarya</taxon>
        <taxon>Ascomycota</taxon>
        <taxon>Pezizomycotina</taxon>
        <taxon>Eurotiomycetes</taxon>
        <taxon>Eurotiomycetidae</taxon>
        <taxon>Eurotiales</taxon>
        <taxon>Aspergillaceae</taxon>
        <taxon>Aspergillus</taxon>
        <taxon>Aspergillus subgen. Circumdati</taxon>
    </lineage>
</organism>
<evidence type="ECO:0000313" key="2">
    <source>
        <dbReference type="Proteomes" id="UP000308092"/>
    </source>
</evidence>
<name>A0A4S3JDP2_9EURO</name>
<evidence type="ECO:0000313" key="1">
    <source>
        <dbReference type="EMBL" id="THC93222.1"/>
    </source>
</evidence>
<reference evidence="1 2" key="1">
    <citation type="submission" date="2019-03" db="EMBL/GenBank/DDBJ databases">
        <title>The genome sequence of a newly discovered highly antifungal drug resistant Aspergillus species, Aspergillus tanneri NIH 1004.</title>
        <authorList>
            <person name="Mounaud S."/>
            <person name="Singh I."/>
            <person name="Joardar V."/>
            <person name="Pakala S."/>
            <person name="Pakala S."/>
            <person name="Venepally P."/>
            <person name="Hoover J."/>
            <person name="Nierman W."/>
            <person name="Chung J."/>
            <person name="Losada L."/>
        </authorList>
    </citation>
    <scope>NUCLEOTIDE SEQUENCE [LARGE SCALE GENOMIC DNA]</scope>
    <source>
        <strain evidence="1 2">NIH1004</strain>
    </source>
</reference>
<sequence>MTIQAKHQQVDLAKLSLTQLNLSYKFDADQISAS</sequence>
<keyword evidence="2" id="KW-1185">Reference proteome</keyword>
<dbReference type="Proteomes" id="UP000308092">
    <property type="component" value="Unassembled WGS sequence"/>
</dbReference>
<accession>A0A4S3JDP2</accession>
<dbReference type="EMBL" id="SOSA01000278">
    <property type="protein sequence ID" value="THC93222.1"/>
    <property type="molecule type" value="Genomic_DNA"/>
</dbReference>
<gene>
    <name evidence="1" type="ORF">EYZ11_007304</name>
</gene>
<proteinExistence type="predicted"/>
<dbReference type="VEuPathDB" id="FungiDB:EYZ11_007304"/>
<dbReference type="AlphaFoldDB" id="A0A4S3JDP2"/>
<comment type="caution">
    <text evidence="1">The sequence shown here is derived from an EMBL/GenBank/DDBJ whole genome shotgun (WGS) entry which is preliminary data.</text>
</comment>